<evidence type="ECO:0000256" key="10">
    <source>
        <dbReference type="SAM" id="Phobius"/>
    </source>
</evidence>
<dbReference type="InterPro" id="IPR003594">
    <property type="entry name" value="HATPase_dom"/>
</dbReference>
<feature type="transmembrane region" description="Helical" evidence="10">
    <location>
        <begin position="164"/>
        <end position="185"/>
    </location>
</feature>
<dbReference type="PANTHER" id="PTHR44936">
    <property type="entry name" value="SENSOR PROTEIN CREC"/>
    <property type="match status" value="1"/>
</dbReference>
<evidence type="ECO:0000256" key="5">
    <source>
        <dbReference type="ARBA" id="ARBA00022553"/>
    </source>
</evidence>
<evidence type="ECO:0000256" key="2">
    <source>
        <dbReference type="ARBA" id="ARBA00004651"/>
    </source>
</evidence>
<keyword evidence="6" id="KW-0808">Transferase</keyword>
<evidence type="ECO:0000256" key="8">
    <source>
        <dbReference type="ARBA" id="ARBA00022777"/>
    </source>
</evidence>
<keyword evidence="9" id="KW-0067">ATP-binding</keyword>
<evidence type="ECO:0000256" key="9">
    <source>
        <dbReference type="ARBA" id="ARBA00022840"/>
    </source>
</evidence>
<dbReference type="Pfam" id="PF25323">
    <property type="entry name" value="6TM_PilS"/>
    <property type="match status" value="1"/>
</dbReference>
<dbReference type="InterPro" id="IPR050980">
    <property type="entry name" value="2C_sensor_his_kinase"/>
</dbReference>
<comment type="subcellular location">
    <subcellularLocation>
        <location evidence="2">Cell membrane</location>
        <topology evidence="2">Multi-pass membrane protein</topology>
    </subcellularLocation>
</comment>
<dbReference type="InterPro" id="IPR004358">
    <property type="entry name" value="Sig_transdc_His_kin-like_C"/>
</dbReference>
<comment type="catalytic activity">
    <reaction evidence="1">
        <text>ATP + protein L-histidine = ADP + protein N-phospho-L-histidine.</text>
        <dbReference type="EC" id="2.7.13.3"/>
    </reaction>
</comment>
<dbReference type="GeneID" id="90766222"/>
<dbReference type="GO" id="GO:0000155">
    <property type="term" value="F:phosphorelay sensor kinase activity"/>
    <property type="evidence" value="ECO:0007669"/>
    <property type="project" value="InterPro"/>
</dbReference>
<dbReference type="SUPFAM" id="SSF55874">
    <property type="entry name" value="ATPase domain of HSP90 chaperone/DNA topoisomerase II/histidine kinase"/>
    <property type="match status" value="1"/>
</dbReference>
<dbReference type="SMART" id="SM00387">
    <property type="entry name" value="HATPase_c"/>
    <property type="match status" value="1"/>
</dbReference>
<feature type="domain" description="Histidine kinase" evidence="11">
    <location>
        <begin position="221"/>
        <end position="435"/>
    </location>
</feature>
<dbReference type="SUPFAM" id="SSF47384">
    <property type="entry name" value="Homodimeric domain of signal transducing histidine kinase"/>
    <property type="match status" value="1"/>
</dbReference>
<feature type="transmembrane region" description="Helical" evidence="10">
    <location>
        <begin position="133"/>
        <end position="152"/>
    </location>
</feature>
<dbReference type="EMBL" id="CP036532">
    <property type="protein sequence ID" value="QBK29627.1"/>
    <property type="molecule type" value="Genomic_DNA"/>
</dbReference>
<keyword evidence="10" id="KW-1133">Transmembrane helix</keyword>
<keyword evidence="10" id="KW-0472">Membrane</keyword>
<gene>
    <name evidence="12" type="ORF">E0E05_02850</name>
</gene>
<accession>A0A4P6UWT1</accession>
<feature type="transmembrane region" description="Helical" evidence="10">
    <location>
        <begin position="25"/>
        <end position="44"/>
    </location>
</feature>
<dbReference type="InterPro" id="IPR036097">
    <property type="entry name" value="HisK_dim/P_sf"/>
</dbReference>
<keyword evidence="13" id="KW-1185">Reference proteome</keyword>
<evidence type="ECO:0000259" key="11">
    <source>
        <dbReference type="PROSITE" id="PS50109"/>
    </source>
</evidence>
<keyword evidence="8 12" id="KW-0418">Kinase</keyword>
<keyword evidence="5" id="KW-0597">Phosphoprotein</keyword>
<evidence type="ECO:0000256" key="7">
    <source>
        <dbReference type="ARBA" id="ARBA00022741"/>
    </source>
</evidence>
<dbReference type="KEGG" id="rpod:E0E05_02850"/>
<dbReference type="CDD" id="cd00082">
    <property type="entry name" value="HisKA"/>
    <property type="match status" value="1"/>
</dbReference>
<dbReference type="InterPro" id="IPR047770">
    <property type="entry name" value="RegB"/>
</dbReference>
<evidence type="ECO:0000313" key="12">
    <source>
        <dbReference type="EMBL" id="QBK29627.1"/>
    </source>
</evidence>
<dbReference type="PRINTS" id="PR00344">
    <property type="entry name" value="BCTRLSENSOR"/>
</dbReference>
<feature type="transmembrane region" description="Helical" evidence="10">
    <location>
        <begin position="83"/>
        <end position="103"/>
    </location>
</feature>
<evidence type="ECO:0000256" key="6">
    <source>
        <dbReference type="ARBA" id="ARBA00022679"/>
    </source>
</evidence>
<keyword evidence="10" id="KW-0812">Transmembrane</keyword>
<evidence type="ECO:0000256" key="4">
    <source>
        <dbReference type="ARBA" id="ARBA00022475"/>
    </source>
</evidence>
<dbReference type="EC" id="2.7.13.3" evidence="3"/>
<protein>
    <recommendedName>
        <fullName evidence="3">histidine kinase</fullName>
        <ecNumber evidence="3">2.7.13.3</ecNumber>
    </recommendedName>
</protein>
<dbReference type="InterPro" id="IPR003661">
    <property type="entry name" value="HisK_dim/P_dom"/>
</dbReference>
<dbReference type="InterPro" id="IPR005467">
    <property type="entry name" value="His_kinase_dom"/>
</dbReference>
<evidence type="ECO:0000256" key="1">
    <source>
        <dbReference type="ARBA" id="ARBA00000085"/>
    </source>
</evidence>
<dbReference type="Pfam" id="PF00512">
    <property type="entry name" value="HisKA"/>
    <property type="match status" value="1"/>
</dbReference>
<sequence>MDQQVTRPTVGVGERFARRRLRMSTLTNTRWIAVFGQSVAVAVVSGWLGFAFPIVACFVLIAASALLNLILTWNFPANRRLDPLAVFAVLAFDIAQLAALLFLTGGLENPFSVLLIVPVIISAATLPALYTAALGVVVVVAATVLVFTHLPLPWHPDIPFDIPFVFVAGMWAAVLSSVAFTAFYVHRVADEARSLADALAATELVLQREQHLSALDGLAAAAAHELGTPLATISLVSKEMDRATTEADPLKEDVRLLRAQADRCREILSRLSTLNTSSEEMISRMSLREMVEEVADPHRAFGVEITTRHSDDGSPEPVLRRNDGIMHGLGNLVENAVDFAREQVTIDLDWSSEHVRIAIVDDGPGFPTDQLEKLGEPDLGASRSIIRSRKGGPGLGLGIFIAKTLLERSGATLHFRNAGRPDAGAAITVRWPRSSIEAKAA</sequence>
<dbReference type="Pfam" id="PF02518">
    <property type="entry name" value="HATPase_c"/>
    <property type="match status" value="1"/>
</dbReference>
<dbReference type="Gene3D" id="1.10.287.130">
    <property type="match status" value="1"/>
</dbReference>
<dbReference type="OrthoDB" id="9785252at2"/>
<dbReference type="AlphaFoldDB" id="A0A4P6UWT1"/>
<dbReference type="SMART" id="SM00388">
    <property type="entry name" value="HisKA"/>
    <property type="match status" value="1"/>
</dbReference>
<evidence type="ECO:0000256" key="3">
    <source>
        <dbReference type="ARBA" id="ARBA00012438"/>
    </source>
</evidence>
<name>A0A4P6UWT1_9HYPH</name>
<dbReference type="Gene3D" id="3.30.565.10">
    <property type="entry name" value="Histidine kinase-like ATPase, C-terminal domain"/>
    <property type="match status" value="1"/>
</dbReference>
<feature type="transmembrane region" description="Helical" evidence="10">
    <location>
        <begin position="109"/>
        <end position="126"/>
    </location>
</feature>
<dbReference type="PROSITE" id="PS50109">
    <property type="entry name" value="HIS_KIN"/>
    <property type="match status" value="1"/>
</dbReference>
<dbReference type="GO" id="GO:0005524">
    <property type="term" value="F:ATP binding"/>
    <property type="evidence" value="ECO:0007669"/>
    <property type="project" value="UniProtKB-KW"/>
</dbReference>
<dbReference type="GO" id="GO:0005886">
    <property type="term" value="C:plasma membrane"/>
    <property type="evidence" value="ECO:0007669"/>
    <property type="project" value="UniProtKB-SubCell"/>
</dbReference>
<keyword evidence="7" id="KW-0547">Nucleotide-binding</keyword>
<reference evidence="12 13" key="1">
    <citation type="journal article" date="2017" name="Int. J. Syst. Evol. Microbiol.">
        <title>Roseitalea porphyridii gen. nov., sp. nov., isolated from a red alga, and reclassification of Hoeflea suaedae Chung et al. 2013 as Pseudohoeflea suaedae gen. nov., comb. nov.</title>
        <authorList>
            <person name="Hyeon J.W."/>
            <person name="Jeong S.E."/>
            <person name="Baek K."/>
            <person name="Jeon C.O."/>
        </authorList>
    </citation>
    <scope>NUCLEOTIDE SEQUENCE [LARGE SCALE GENOMIC DNA]</scope>
    <source>
        <strain evidence="12 13">MA7-20</strain>
    </source>
</reference>
<proteinExistence type="predicted"/>
<dbReference type="InterPro" id="IPR036890">
    <property type="entry name" value="HATPase_C_sf"/>
</dbReference>
<dbReference type="Proteomes" id="UP000293719">
    <property type="component" value="Chromosome"/>
</dbReference>
<dbReference type="NCBIfam" id="NF033792">
    <property type="entry name" value="ActS_PrrB_HisK"/>
    <property type="match status" value="1"/>
</dbReference>
<evidence type="ECO:0000313" key="13">
    <source>
        <dbReference type="Proteomes" id="UP000293719"/>
    </source>
</evidence>
<dbReference type="RefSeq" id="WP_131615342.1">
    <property type="nucleotide sequence ID" value="NZ_CP036532.1"/>
</dbReference>
<keyword evidence="4" id="KW-1003">Cell membrane</keyword>
<organism evidence="12 13">
    <name type="scientific">Roseitalea porphyridii</name>
    <dbReference type="NCBI Taxonomy" id="1852022"/>
    <lineage>
        <taxon>Bacteria</taxon>
        <taxon>Pseudomonadati</taxon>
        <taxon>Pseudomonadota</taxon>
        <taxon>Alphaproteobacteria</taxon>
        <taxon>Hyphomicrobiales</taxon>
        <taxon>Ahrensiaceae</taxon>
        <taxon>Roseitalea</taxon>
    </lineage>
</organism>
<feature type="transmembrane region" description="Helical" evidence="10">
    <location>
        <begin position="50"/>
        <end position="71"/>
    </location>
</feature>
<dbReference type="PANTHER" id="PTHR44936:SF10">
    <property type="entry name" value="SENSOR PROTEIN RSTB"/>
    <property type="match status" value="1"/>
</dbReference>